<dbReference type="AlphaFoldDB" id="A0A317FFZ4"/>
<evidence type="ECO:0000256" key="2">
    <source>
        <dbReference type="ARBA" id="ARBA00005695"/>
    </source>
</evidence>
<dbReference type="PANTHER" id="PTHR30290">
    <property type="entry name" value="PERIPLASMIC BINDING COMPONENT OF ABC TRANSPORTER"/>
    <property type="match status" value="1"/>
</dbReference>
<accession>A0A317FFZ4</accession>
<dbReference type="Proteomes" id="UP000245765">
    <property type="component" value="Unassembled WGS sequence"/>
</dbReference>
<feature type="chain" id="PRO_5016266339" evidence="5">
    <location>
        <begin position="38"/>
        <end position="540"/>
    </location>
</feature>
<keyword evidence="3" id="KW-0813">Transport</keyword>
<evidence type="ECO:0000313" key="8">
    <source>
        <dbReference type="Proteomes" id="UP000245765"/>
    </source>
</evidence>
<evidence type="ECO:0000259" key="6">
    <source>
        <dbReference type="Pfam" id="PF00496"/>
    </source>
</evidence>
<dbReference type="GO" id="GO:0043190">
    <property type="term" value="C:ATP-binding cassette (ABC) transporter complex"/>
    <property type="evidence" value="ECO:0007669"/>
    <property type="project" value="InterPro"/>
</dbReference>
<dbReference type="GO" id="GO:0030288">
    <property type="term" value="C:outer membrane-bounded periplasmic space"/>
    <property type="evidence" value="ECO:0007669"/>
    <property type="project" value="UniProtKB-ARBA"/>
</dbReference>
<dbReference type="Gene3D" id="3.40.190.10">
    <property type="entry name" value="Periplasmic binding protein-like II"/>
    <property type="match status" value="1"/>
</dbReference>
<evidence type="ECO:0000256" key="5">
    <source>
        <dbReference type="SAM" id="SignalP"/>
    </source>
</evidence>
<feature type="signal peptide" evidence="5">
    <location>
        <begin position="1"/>
        <end position="37"/>
    </location>
</feature>
<comment type="similarity">
    <text evidence="2">Belongs to the bacterial solute-binding protein 5 family.</text>
</comment>
<dbReference type="GO" id="GO:0015833">
    <property type="term" value="P:peptide transport"/>
    <property type="evidence" value="ECO:0007669"/>
    <property type="project" value="TreeGrafter"/>
</dbReference>
<protein>
    <submittedName>
        <fullName evidence="7">ABC transporter substrate-binding protein</fullName>
    </submittedName>
</protein>
<comment type="subcellular location">
    <subcellularLocation>
        <location evidence="1">Periplasm</location>
    </subcellularLocation>
</comment>
<dbReference type="PANTHER" id="PTHR30290:SF9">
    <property type="entry name" value="OLIGOPEPTIDE-BINDING PROTEIN APPA"/>
    <property type="match status" value="1"/>
</dbReference>
<gene>
    <name evidence="7" type="ORF">DFH01_01425</name>
</gene>
<dbReference type="PIRSF" id="PIRSF002741">
    <property type="entry name" value="MppA"/>
    <property type="match status" value="1"/>
</dbReference>
<evidence type="ECO:0000256" key="1">
    <source>
        <dbReference type="ARBA" id="ARBA00004418"/>
    </source>
</evidence>
<evidence type="ECO:0000313" key="7">
    <source>
        <dbReference type="EMBL" id="PWS38000.1"/>
    </source>
</evidence>
<comment type="caution">
    <text evidence="7">The sequence shown here is derived from an EMBL/GenBank/DDBJ whole genome shotgun (WGS) entry which is preliminary data.</text>
</comment>
<evidence type="ECO:0000256" key="3">
    <source>
        <dbReference type="ARBA" id="ARBA00022448"/>
    </source>
</evidence>
<dbReference type="GO" id="GO:1904680">
    <property type="term" value="F:peptide transmembrane transporter activity"/>
    <property type="evidence" value="ECO:0007669"/>
    <property type="project" value="TreeGrafter"/>
</dbReference>
<dbReference type="EMBL" id="QGNA01000001">
    <property type="protein sequence ID" value="PWS38000.1"/>
    <property type="molecule type" value="Genomic_DNA"/>
</dbReference>
<dbReference type="InterPro" id="IPR039424">
    <property type="entry name" value="SBP_5"/>
</dbReference>
<dbReference type="CDD" id="cd08498">
    <property type="entry name" value="PBP2_NikA_DppA_OppA_like_2"/>
    <property type="match status" value="1"/>
</dbReference>
<evidence type="ECO:0000256" key="4">
    <source>
        <dbReference type="ARBA" id="ARBA00022729"/>
    </source>
</evidence>
<organism evidence="7 8">
    <name type="scientific">Falsiroseomonas bella</name>
    <dbReference type="NCBI Taxonomy" id="2184016"/>
    <lineage>
        <taxon>Bacteria</taxon>
        <taxon>Pseudomonadati</taxon>
        <taxon>Pseudomonadota</taxon>
        <taxon>Alphaproteobacteria</taxon>
        <taxon>Acetobacterales</taxon>
        <taxon>Roseomonadaceae</taxon>
        <taxon>Falsiroseomonas</taxon>
    </lineage>
</organism>
<proteinExistence type="inferred from homology"/>
<keyword evidence="4 5" id="KW-0732">Signal</keyword>
<dbReference type="SUPFAM" id="SSF53850">
    <property type="entry name" value="Periplasmic binding protein-like II"/>
    <property type="match status" value="1"/>
</dbReference>
<dbReference type="Pfam" id="PF00496">
    <property type="entry name" value="SBP_bac_5"/>
    <property type="match status" value="1"/>
</dbReference>
<feature type="domain" description="Solute-binding protein family 5" evidence="6">
    <location>
        <begin position="81"/>
        <end position="448"/>
    </location>
</feature>
<keyword evidence="8" id="KW-1185">Reference proteome</keyword>
<dbReference type="InterPro" id="IPR000914">
    <property type="entry name" value="SBP_5_dom"/>
</dbReference>
<name>A0A317FFZ4_9PROT</name>
<reference evidence="8" key="1">
    <citation type="submission" date="2018-05" db="EMBL/GenBank/DDBJ databases">
        <authorList>
            <person name="Du Z."/>
            <person name="Wang X."/>
        </authorList>
    </citation>
    <scope>NUCLEOTIDE SEQUENCE [LARGE SCALE GENOMIC DNA]</scope>
    <source>
        <strain evidence="8">CQN31</strain>
    </source>
</reference>
<sequence>MRSRRSACRSPSNARSNAMKRLATACLLAALAVPAAAQQLTIGFKAAVDGSDPHLNYTPNRNVQLHVYEPLVLQDEFLKPIPGAASFWRLVDPTTWEFTLREGLTFHDGTPVTADDVVFSIRRARAITGLRTFVVQTRSVAAVEAKDARTVVIRTNGPAPLLPNQLAVIAIVSARATEGATEADFNGGRAAIGTGPYRWVRFTPGQEVVLERAASHWRPQEPWQRVSFRFIPNDSSRVAALLAGDVDVIDNVPPSLATRLRESERTQVVSGPGMFTLYMYLDHFRDQVVFATGADGQPLPRNPIRDARIRQAMNLAINRVALAERGMEGFADPMGQFAAPGFIGHVPSIGVAPHDPARARTLLAEAGYPNGFNLTIQCTNDRFAGDARVCQAIGQMLSSVGIRTTVEALPSAVFFRRANGGQGLDPEFTAFLAIFASSTGVASESMATILRTRNAARGHGSLNRGRYSNAEFDAALDRVDAAFDEAERDRLNAIATRIAIEDNAILPIISLRAGYGVRRGLTLQPRGDGYTFATAIRPAQ</sequence>
<dbReference type="Gene3D" id="3.10.105.10">
    <property type="entry name" value="Dipeptide-binding Protein, Domain 3"/>
    <property type="match status" value="1"/>
</dbReference>
<dbReference type="InterPro" id="IPR030678">
    <property type="entry name" value="Peptide/Ni-bd"/>
</dbReference>